<organism evidence="6 7">
    <name type="scientific">Paradesertivirga mongoliensis</name>
    <dbReference type="NCBI Taxonomy" id="2100740"/>
    <lineage>
        <taxon>Bacteria</taxon>
        <taxon>Pseudomonadati</taxon>
        <taxon>Bacteroidota</taxon>
        <taxon>Sphingobacteriia</taxon>
        <taxon>Sphingobacteriales</taxon>
        <taxon>Sphingobacteriaceae</taxon>
        <taxon>Paradesertivirga</taxon>
    </lineage>
</organism>
<name>A0ABW4ZLQ9_9SPHI</name>
<feature type="chain" id="PRO_5045851519" evidence="5">
    <location>
        <begin position="25"/>
        <end position="474"/>
    </location>
</feature>
<dbReference type="CDD" id="cd18821">
    <property type="entry name" value="GH43_Pc3Gal43A-like"/>
    <property type="match status" value="1"/>
</dbReference>
<dbReference type="Gene3D" id="2.60.120.260">
    <property type="entry name" value="Galactose-binding domain-like"/>
    <property type="match status" value="1"/>
</dbReference>
<gene>
    <name evidence="6" type="ORF">ACFSJU_11465</name>
</gene>
<accession>A0ABW4ZLQ9</accession>
<evidence type="ECO:0000256" key="2">
    <source>
        <dbReference type="ARBA" id="ARBA00022801"/>
    </source>
</evidence>
<proteinExistence type="inferred from homology"/>
<feature type="signal peptide" evidence="5">
    <location>
        <begin position="1"/>
        <end position="24"/>
    </location>
</feature>
<sequence>MTPKFLSKLSFAVVLLSLSHLSMAQRAARYDAVYSGIPWYDDKGNVVSAHGANIIRDNGRYYLFGEAHTDTSNAFVGFNCYSSADLYNWKFESIALPVQPSGKLGPDRVGERPKVMKCPQTGEYVMYMHVDTLGYVDQFVGYATSKSVTGPYTFKGPLLFNGKSIRKWDMGAFQDTDGSGYVLIHGGDIYKLSDDYKSASELVNKHMTSGFESPAMFKKDGVYYFLGSNLTSWEKNDNNYYTATSLKGPWTARGFFAPEGTLTWNSQTSFVLPIEGSKDTTYMFMGDRWSYPKQASAATYVWQPFAISGLSLSIQNYQVSWNINTSTGEASGRPIRGKAIENTDKKFIRYSGEWQHSAGRDSLSLSSSDSKDASFSVKFKGTRIGLYCFSGLKNGYARIILRDKKGSVLFTSIVDTYSKYPVSGLKFLSPVLPKGKYTMTVSVMRERPNWSDKRKNNYGSTGYTVALDKVVIEK</sequence>
<dbReference type="Gene3D" id="2.115.10.20">
    <property type="entry name" value="Glycosyl hydrolase domain, family 43"/>
    <property type="match status" value="1"/>
</dbReference>
<evidence type="ECO:0000256" key="3">
    <source>
        <dbReference type="ARBA" id="ARBA00023295"/>
    </source>
</evidence>
<dbReference type="Proteomes" id="UP001597387">
    <property type="component" value="Unassembled WGS sequence"/>
</dbReference>
<reference evidence="7" key="1">
    <citation type="journal article" date="2019" name="Int. J. Syst. Evol. Microbiol.">
        <title>The Global Catalogue of Microorganisms (GCM) 10K type strain sequencing project: providing services to taxonomists for standard genome sequencing and annotation.</title>
        <authorList>
            <consortium name="The Broad Institute Genomics Platform"/>
            <consortium name="The Broad Institute Genome Sequencing Center for Infectious Disease"/>
            <person name="Wu L."/>
            <person name="Ma J."/>
        </authorList>
    </citation>
    <scope>NUCLEOTIDE SEQUENCE [LARGE SCALE GENOMIC DNA]</scope>
    <source>
        <strain evidence="7">KCTC 42217</strain>
    </source>
</reference>
<evidence type="ECO:0000313" key="6">
    <source>
        <dbReference type="EMBL" id="MFD2163013.1"/>
    </source>
</evidence>
<dbReference type="EMBL" id="JBHUHZ010000001">
    <property type="protein sequence ID" value="MFD2163013.1"/>
    <property type="molecule type" value="Genomic_DNA"/>
</dbReference>
<keyword evidence="3 4" id="KW-0326">Glycosidase</keyword>
<evidence type="ECO:0000256" key="1">
    <source>
        <dbReference type="ARBA" id="ARBA00009865"/>
    </source>
</evidence>
<dbReference type="RefSeq" id="WP_255902471.1">
    <property type="nucleotide sequence ID" value="NZ_JAFMZO010000003.1"/>
</dbReference>
<keyword evidence="2 4" id="KW-0378">Hydrolase</keyword>
<evidence type="ECO:0000313" key="7">
    <source>
        <dbReference type="Proteomes" id="UP001597387"/>
    </source>
</evidence>
<evidence type="ECO:0000256" key="5">
    <source>
        <dbReference type="SAM" id="SignalP"/>
    </source>
</evidence>
<evidence type="ECO:0000256" key="4">
    <source>
        <dbReference type="RuleBase" id="RU361187"/>
    </source>
</evidence>
<dbReference type="InterPro" id="IPR023296">
    <property type="entry name" value="Glyco_hydro_beta-prop_sf"/>
</dbReference>
<dbReference type="InterPro" id="IPR006710">
    <property type="entry name" value="Glyco_hydro_43"/>
</dbReference>
<dbReference type="Pfam" id="PF04616">
    <property type="entry name" value="Glyco_hydro_43"/>
    <property type="match status" value="1"/>
</dbReference>
<dbReference type="PANTHER" id="PTHR22925">
    <property type="entry name" value="GLYCOSYL HYDROLASE 43 FAMILY MEMBER"/>
    <property type="match status" value="1"/>
</dbReference>
<dbReference type="PANTHER" id="PTHR22925:SF3">
    <property type="entry name" value="GLYCOSYL HYDROLASE FAMILY PROTEIN 43"/>
    <property type="match status" value="1"/>
</dbReference>
<protein>
    <submittedName>
        <fullName evidence="6">Family 43 glycosylhydrolase</fullName>
    </submittedName>
</protein>
<keyword evidence="5" id="KW-0732">Signal</keyword>
<keyword evidence="7" id="KW-1185">Reference proteome</keyword>
<comment type="similarity">
    <text evidence="1 4">Belongs to the glycosyl hydrolase 43 family.</text>
</comment>
<comment type="caution">
    <text evidence="6">The sequence shown here is derived from an EMBL/GenBank/DDBJ whole genome shotgun (WGS) entry which is preliminary data.</text>
</comment>
<dbReference type="SUPFAM" id="SSF75005">
    <property type="entry name" value="Arabinanase/levansucrase/invertase"/>
    <property type="match status" value="1"/>
</dbReference>